<dbReference type="InterPro" id="IPR000644">
    <property type="entry name" value="CBS_dom"/>
</dbReference>
<sequence>MTTARTIMRADVQHISVRDTMEAAAQRMRLLDIGALPICDGEGRPVGIVTDRDIVVKVVGVGANPKTTTAGELAQGADRLHTVEIDTEMNDALVLMEQHRVRRLPVTDHGVLVGIITEADLARHLTGATVGEFVEAVCAANLPATGNASGSEATR</sequence>
<protein>
    <submittedName>
        <fullName evidence="4">Hypoxic response protein 1</fullName>
    </submittedName>
</protein>
<evidence type="ECO:0000256" key="1">
    <source>
        <dbReference type="ARBA" id="ARBA00023122"/>
    </source>
</evidence>
<dbReference type="PROSITE" id="PS51371">
    <property type="entry name" value="CBS"/>
    <property type="match status" value="2"/>
</dbReference>
<evidence type="ECO:0000313" key="5">
    <source>
        <dbReference type="Proteomes" id="UP001317870"/>
    </source>
</evidence>
<evidence type="ECO:0000256" key="2">
    <source>
        <dbReference type="PROSITE-ProRule" id="PRU00703"/>
    </source>
</evidence>
<feature type="domain" description="CBS" evidence="3">
    <location>
        <begin position="8"/>
        <end position="66"/>
    </location>
</feature>
<dbReference type="SUPFAM" id="SSF54631">
    <property type="entry name" value="CBS-domain pair"/>
    <property type="match status" value="1"/>
</dbReference>
<proteinExistence type="predicted"/>
<dbReference type="EMBL" id="AP026978">
    <property type="protein sequence ID" value="BDU00352.1"/>
    <property type="molecule type" value="Genomic_DNA"/>
</dbReference>
<accession>A0ABM8CZ81</accession>
<dbReference type="InterPro" id="IPR046342">
    <property type="entry name" value="CBS_dom_sf"/>
</dbReference>
<evidence type="ECO:0000313" key="4">
    <source>
        <dbReference type="EMBL" id="BDU00352.1"/>
    </source>
</evidence>
<dbReference type="PANTHER" id="PTHR43080:SF2">
    <property type="entry name" value="CBS DOMAIN-CONTAINING PROTEIN"/>
    <property type="match status" value="1"/>
</dbReference>
<dbReference type="PANTHER" id="PTHR43080">
    <property type="entry name" value="CBS DOMAIN-CONTAINING PROTEIN CBSX3, MITOCHONDRIAL"/>
    <property type="match status" value="1"/>
</dbReference>
<evidence type="ECO:0000259" key="3">
    <source>
        <dbReference type="PROSITE" id="PS51371"/>
    </source>
</evidence>
<dbReference type="RefSeq" id="WP_281880655.1">
    <property type="nucleotide sequence ID" value="NZ_AP026976.1"/>
</dbReference>
<keyword evidence="1 2" id="KW-0129">CBS domain</keyword>
<keyword evidence="5" id="KW-1185">Reference proteome</keyword>
<dbReference type="InterPro" id="IPR051257">
    <property type="entry name" value="Diverse_CBS-Domain"/>
</dbReference>
<feature type="domain" description="CBS" evidence="3">
    <location>
        <begin position="73"/>
        <end position="132"/>
    </location>
</feature>
<dbReference type="SMART" id="SM00116">
    <property type="entry name" value="CBS"/>
    <property type="match status" value="2"/>
</dbReference>
<gene>
    <name evidence="4" type="primary">hrp1</name>
    <name evidence="4" type="ORF">IFM12276_33800</name>
</gene>
<reference evidence="4 5" key="1">
    <citation type="submission" date="2022-11" db="EMBL/GenBank/DDBJ databases">
        <title>Genome Sequencing of Nocardia sp. ON39_IFM12276 and assembly.</title>
        <authorList>
            <person name="Shimojima M."/>
            <person name="Toyokawa M."/>
            <person name="Uesaka K."/>
        </authorList>
    </citation>
    <scope>NUCLEOTIDE SEQUENCE [LARGE SCALE GENOMIC DNA]</scope>
    <source>
        <strain evidence="4 5">IFM 12276</strain>
    </source>
</reference>
<dbReference type="Proteomes" id="UP001317870">
    <property type="component" value="Chromosome"/>
</dbReference>
<name>A0ABM8CZ81_9NOCA</name>
<dbReference type="Gene3D" id="3.10.580.10">
    <property type="entry name" value="CBS-domain"/>
    <property type="match status" value="1"/>
</dbReference>
<organism evidence="4 5">
    <name type="scientific">Nocardia sputorum</name>
    <dbReference type="NCBI Taxonomy" id="2984338"/>
    <lineage>
        <taxon>Bacteria</taxon>
        <taxon>Bacillati</taxon>
        <taxon>Actinomycetota</taxon>
        <taxon>Actinomycetes</taxon>
        <taxon>Mycobacteriales</taxon>
        <taxon>Nocardiaceae</taxon>
        <taxon>Nocardia</taxon>
    </lineage>
</organism>
<dbReference type="Pfam" id="PF00571">
    <property type="entry name" value="CBS"/>
    <property type="match status" value="2"/>
</dbReference>